<evidence type="ECO:0000313" key="1">
    <source>
        <dbReference type="EMBL" id="GAA4485813.1"/>
    </source>
</evidence>
<dbReference type="Proteomes" id="UP001501183">
    <property type="component" value="Unassembled WGS sequence"/>
</dbReference>
<name>A0ABP8PGP7_9NOCA</name>
<reference evidence="2" key="1">
    <citation type="journal article" date="2019" name="Int. J. Syst. Evol. Microbiol.">
        <title>The Global Catalogue of Microorganisms (GCM) 10K type strain sequencing project: providing services to taxonomists for standard genome sequencing and annotation.</title>
        <authorList>
            <consortium name="The Broad Institute Genomics Platform"/>
            <consortium name="The Broad Institute Genome Sequencing Center for Infectious Disease"/>
            <person name="Wu L."/>
            <person name="Ma J."/>
        </authorList>
    </citation>
    <scope>NUCLEOTIDE SEQUENCE [LARGE SCALE GENOMIC DNA]</scope>
    <source>
        <strain evidence="2">JCM 32206</strain>
    </source>
</reference>
<comment type="caution">
    <text evidence="1">The sequence shown here is derived from an EMBL/GenBank/DDBJ whole genome shotgun (WGS) entry which is preliminary data.</text>
</comment>
<keyword evidence="2" id="KW-1185">Reference proteome</keyword>
<dbReference type="EMBL" id="BAABFB010000063">
    <property type="protein sequence ID" value="GAA4485813.1"/>
    <property type="molecule type" value="Genomic_DNA"/>
</dbReference>
<organism evidence="1 2">
    <name type="scientific">Rhodococcus olei</name>
    <dbReference type="NCBI Taxonomy" id="2161675"/>
    <lineage>
        <taxon>Bacteria</taxon>
        <taxon>Bacillati</taxon>
        <taxon>Actinomycetota</taxon>
        <taxon>Actinomycetes</taxon>
        <taxon>Mycobacteriales</taxon>
        <taxon>Nocardiaceae</taxon>
        <taxon>Rhodococcus</taxon>
    </lineage>
</organism>
<accession>A0ABP8PGP7</accession>
<protein>
    <submittedName>
        <fullName evidence="1">Uncharacterized protein</fullName>
    </submittedName>
</protein>
<proteinExistence type="predicted"/>
<gene>
    <name evidence="1" type="ORF">GCM10023094_41230</name>
</gene>
<evidence type="ECO:0000313" key="2">
    <source>
        <dbReference type="Proteomes" id="UP001501183"/>
    </source>
</evidence>
<sequence length="90" mass="9532">MRGVGVAATIGGMDVTQWWPRLSPEARDWLVEHNGEPLDPAVAHEILAVNDGVTDPGWWQGDPADGMSELTDDVVDWIEAVANGEGPAGG</sequence>